<evidence type="ECO:0000259" key="5">
    <source>
        <dbReference type="SMART" id="SM00470"/>
    </source>
</evidence>
<accession>A0A212PVR3</accession>
<dbReference type="SUPFAM" id="SSF110849">
    <property type="entry name" value="ParB/Sulfiredoxin"/>
    <property type="match status" value="1"/>
</dbReference>
<evidence type="ECO:0000313" key="6">
    <source>
        <dbReference type="EMBL" id="SNB51045.1"/>
    </source>
</evidence>
<dbReference type="GO" id="GO:0005524">
    <property type="term" value="F:ATP binding"/>
    <property type="evidence" value="ECO:0007669"/>
    <property type="project" value="UniProtKB-KW"/>
</dbReference>
<evidence type="ECO:0000256" key="4">
    <source>
        <dbReference type="ARBA" id="ARBA00022840"/>
    </source>
</evidence>
<name>A0A212PVR3_9CHLR</name>
<organism evidence="6 7">
    <name type="scientific">Thermoflexus hugenholtzii JAD2</name>
    <dbReference type="NCBI Taxonomy" id="877466"/>
    <lineage>
        <taxon>Bacteria</taxon>
        <taxon>Bacillati</taxon>
        <taxon>Chloroflexota</taxon>
        <taxon>Thermoflexia</taxon>
        <taxon>Thermoflexales</taxon>
        <taxon>Thermoflexaceae</taxon>
        <taxon>Thermoflexus</taxon>
    </lineage>
</organism>
<keyword evidence="7" id="KW-1185">Reference proteome</keyword>
<evidence type="ECO:0000256" key="1">
    <source>
        <dbReference type="ARBA" id="ARBA00022679"/>
    </source>
</evidence>
<dbReference type="Gene3D" id="3.90.1530.10">
    <property type="entry name" value="Conserved hypothetical protein from pyrococcus furiosus pfu- 392566-001, ParB domain"/>
    <property type="match status" value="1"/>
</dbReference>
<evidence type="ECO:0000256" key="2">
    <source>
        <dbReference type="ARBA" id="ARBA00022741"/>
    </source>
</evidence>
<reference evidence="7" key="1">
    <citation type="submission" date="2017-06" db="EMBL/GenBank/DDBJ databases">
        <authorList>
            <person name="Varghese N."/>
            <person name="Submissions S."/>
        </authorList>
    </citation>
    <scope>NUCLEOTIDE SEQUENCE [LARGE SCALE GENOMIC DNA]</scope>
    <source>
        <strain evidence="7">JAD2</strain>
    </source>
</reference>
<dbReference type="RefSeq" id="WP_088569893.1">
    <property type="nucleotide sequence ID" value="NZ_FYEK01000003.1"/>
</dbReference>
<dbReference type="EMBL" id="FYEK01000003">
    <property type="protein sequence ID" value="SNB51045.1"/>
    <property type="molecule type" value="Genomic_DNA"/>
</dbReference>
<dbReference type="CDD" id="cd16388">
    <property type="entry name" value="SbnI_like_N"/>
    <property type="match status" value="1"/>
</dbReference>
<proteinExistence type="predicted"/>
<sequence length="281" mass="31963">MGALHGAERMPVLRFVSVADLIPHEQADQVRTEPLVQRLRTEGVLKNPPVVAPIPGEPRYVVLDGANRVEAARRLGLPHLVVQVVDYEDPRLVVEAWTHVVSGEDPKAFFDAVRGIGGITLEPSERLHARAELARRQALAYLSCPRGEIYLVRAEGDLYRRTALLNLLVDAYKSRFRFYRTATDQLEQILPYYDQVIAVVVFPRYEPAEIIELARNGARLPAGITRHIIPYRALRVFIPLEIMAAPLSLEEKNAWLADWFRRKLAAREIRVYEESVVVFDE</sequence>
<dbReference type="GO" id="GO:0016301">
    <property type="term" value="F:kinase activity"/>
    <property type="evidence" value="ECO:0007669"/>
    <property type="project" value="UniProtKB-KW"/>
</dbReference>
<gene>
    <name evidence="6" type="ORF">SAMN02746019_00020900</name>
</gene>
<feature type="domain" description="ParB-like N-terminal" evidence="5">
    <location>
        <begin position="14"/>
        <end position="100"/>
    </location>
</feature>
<dbReference type="SMART" id="SM00470">
    <property type="entry name" value="ParB"/>
    <property type="match status" value="1"/>
</dbReference>
<protein>
    <submittedName>
        <fullName evidence="6">ParB-like nuclease domain-containing protein</fullName>
    </submittedName>
</protein>
<dbReference type="InterPro" id="IPR037953">
    <property type="entry name" value="SbnI-like_N"/>
</dbReference>
<dbReference type="InParanoid" id="A0A212PVR3"/>
<dbReference type="Pfam" id="PF02195">
    <property type="entry name" value="ParB_N"/>
    <property type="match status" value="1"/>
</dbReference>
<keyword evidence="1" id="KW-0808">Transferase</keyword>
<dbReference type="InterPro" id="IPR003115">
    <property type="entry name" value="ParB_N"/>
</dbReference>
<keyword evidence="2" id="KW-0547">Nucleotide-binding</keyword>
<evidence type="ECO:0000256" key="3">
    <source>
        <dbReference type="ARBA" id="ARBA00022777"/>
    </source>
</evidence>
<dbReference type="AlphaFoldDB" id="A0A212PVR3"/>
<dbReference type="OrthoDB" id="159124at2"/>
<keyword evidence="4" id="KW-0067">ATP-binding</keyword>
<dbReference type="Proteomes" id="UP000197025">
    <property type="component" value="Unassembled WGS sequence"/>
</dbReference>
<dbReference type="InterPro" id="IPR036086">
    <property type="entry name" value="ParB/Sulfiredoxin_sf"/>
</dbReference>
<evidence type="ECO:0000313" key="7">
    <source>
        <dbReference type="Proteomes" id="UP000197025"/>
    </source>
</evidence>
<dbReference type="InterPro" id="IPR023098">
    <property type="entry name" value="SerK/SbnI_C"/>
</dbReference>
<dbReference type="Gene3D" id="3.30.1760.10">
    <property type="entry name" value="Conserved hypothetical protein from pyrococcus furiosus pfu- 392566-001, domain 2"/>
    <property type="match status" value="1"/>
</dbReference>
<keyword evidence="3" id="KW-0418">Kinase</keyword>